<accession>A0A0A0RVG7</accession>
<dbReference type="GeneID" id="24608764"/>
<dbReference type="RefSeq" id="YP_009152807.1">
    <property type="nucleotide sequence ID" value="NC_027394.1"/>
</dbReference>
<evidence type="ECO:0000313" key="2">
    <source>
        <dbReference type="Proteomes" id="UP000030209"/>
    </source>
</evidence>
<dbReference type="KEGG" id="vg:24608764"/>
<sequence length="140" mass="14636">MGRWAANGTYVDNTVDVADIQSSGLVPTEEQAKYTPQEKTLSALTVNAGITTNFTSNAIPMDGFTKLGAGVSSTSHSFTAALLASPDGTTLIGDPAVSKSSTSTSKHLVGEMALNFAVIQITNNDAASKTYDVWTRKFNG</sequence>
<dbReference type="Proteomes" id="UP000030209">
    <property type="component" value="Segment"/>
</dbReference>
<name>A0A0A0RVG7_9CAUD</name>
<keyword evidence="2" id="KW-1185">Reference proteome</keyword>
<protein>
    <submittedName>
        <fullName evidence="1">Uncharacterized protein</fullName>
    </submittedName>
</protein>
<dbReference type="OrthoDB" id="18567at10239"/>
<dbReference type="EMBL" id="KM236248">
    <property type="protein sequence ID" value="AIW03693.1"/>
    <property type="molecule type" value="Genomic_DNA"/>
</dbReference>
<organism evidence="1 2">
    <name type="scientific">Bacillus phage Pookie</name>
    <dbReference type="NCBI Taxonomy" id="1540093"/>
    <lineage>
        <taxon>Viruses</taxon>
        <taxon>Duplodnaviria</taxon>
        <taxon>Heunggongvirae</taxon>
        <taxon>Uroviricota</taxon>
        <taxon>Caudoviricetes</taxon>
        <taxon>Pagevirus</taxon>
        <taxon>Pagevirus pookie</taxon>
    </lineage>
</organism>
<reference evidence="1 2" key="1">
    <citation type="journal article" date="2015" name="Genome Announc.">
        <title>Complete Genome of Bacillus megaterium Podophage Pookie.</title>
        <authorList>
            <person name="Ladzekpo T.N."/>
            <person name="DeCrescenzo A.J."/>
            <person name="Hernandez A.C."/>
            <person name="Kuty Everett G.F."/>
        </authorList>
    </citation>
    <scope>NUCLEOTIDE SEQUENCE [LARGE SCALE GENOMIC DNA]</scope>
</reference>
<evidence type="ECO:0000313" key="1">
    <source>
        <dbReference type="EMBL" id="AIW03693.1"/>
    </source>
</evidence>
<gene>
    <name evidence="1" type="ORF">CPT_Pookie8</name>
</gene>
<proteinExistence type="predicted"/>